<dbReference type="Proteomes" id="UP000249204">
    <property type="component" value="Unassembled WGS sequence"/>
</dbReference>
<protein>
    <submittedName>
        <fullName evidence="1">Uncharacterized protein</fullName>
    </submittedName>
</protein>
<evidence type="ECO:0000313" key="2">
    <source>
        <dbReference type="Proteomes" id="UP000249204"/>
    </source>
</evidence>
<gene>
    <name evidence="1" type="ORF">DN757_08375</name>
</gene>
<dbReference type="RefSeq" id="WP_111269813.1">
    <property type="nucleotide sequence ID" value="NZ_CP183972.1"/>
</dbReference>
<name>A0A2W6NK76_9BACL</name>
<proteinExistence type="predicted"/>
<reference evidence="1 2" key="1">
    <citation type="submission" date="2018-06" db="EMBL/GenBank/DDBJ databases">
        <title>Isolation of heavy metals resistant Paenibacillus silvae NC2 from Gold-Copper mine in ZiJin, China.</title>
        <authorList>
            <person name="Xu J."/>
            <person name="Mazhar H.S."/>
            <person name="Rensing C."/>
        </authorList>
    </citation>
    <scope>NUCLEOTIDE SEQUENCE [LARGE SCALE GENOMIC DNA]</scope>
    <source>
        <strain evidence="1 2">NC2</strain>
    </source>
</reference>
<organism evidence="1 2">
    <name type="scientific">Paenibacillus silvae</name>
    <dbReference type="NCBI Taxonomy" id="1325358"/>
    <lineage>
        <taxon>Bacteria</taxon>
        <taxon>Bacillati</taxon>
        <taxon>Bacillota</taxon>
        <taxon>Bacilli</taxon>
        <taxon>Bacillales</taxon>
        <taxon>Paenibacillaceae</taxon>
        <taxon>Paenibacillus</taxon>
    </lineage>
</organism>
<comment type="caution">
    <text evidence="1">The sequence shown here is derived from an EMBL/GenBank/DDBJ whole genome shotgun (WGS) entry which is preliminary data.</text>
</comment>
<sequence length="157" mass="18501">MFHNYLGKLIYELDKEKNVLVWRVIDQLDYLESKKICDLIRSLVLSMPHMKAKIIADKRYSYDKYGHALIFSRNVSDEWMKLQEWLISHSPAVAVLCGTLAMQAQTNRLSKQSGSYKILRSFYDRDQDKLLRKAYAFLEIQSNNLAEMPHTVWRDVP</sequence>
<dbReference type="EMBL" id="QKWW01000023">
    <property type="protein sequence ID" value="PZT56125.1"/>
    <property type="molecule type" value="Genomic_DNA"/>
</dbReference>
<accession>A0A2W6NK76</accession>
<dbReference type="AlphaFoldDB" id="A0A2W6NK76"/>
<evidence type="ECO:0000313" key="1">
    <source>
        <dbReference type="EMBL" id="PZT56125.1"/>
    </source>
</evidence>